<dbReference type="InterPro" id="IPR029058">
    <property type="entry name" value="AB_hydrolase_fold"/>
</dbReference>
<dbReference type="EMBL" id="LAZR01005724">
    <property type="protein sequence ID" value="KKM97633.1"/>
    <property type="molecule type" value="Genomic_DNA"/>
</dbReference>
<gene>
    <name evidence="1" type="ORF">LCGC14_1166140</name>
</gene>
<evidence type="ECO:0000313" key="1">
    <source>
        <dbReference type="EMBL" id="KKM97633.1"/>
    </source>
</evidence>
<proteinExistence type="predicted"/>
<reference evidence="1" key="1">
    <citation type="journal article" date="2015" name="Nature">
        <title>Complex archaea that bridge the gap between prokaryotes and eukaryotes.</title>
        <authorList>
            <person name="Spang A."/>
            <person name="Saw J.H."/>
            <person name="Jorgensen S.L."/>
            <person name="Zaremba-Niedzwiedzka K."/>
            <person name="Martijn J."/>
            <person name="Lind A.E."/>
            <person name="van Eijk R."/>
            <person name="Schleper C."/>
            <person name="Guy L."/>
            <person name="Ettema T.J."/>
        </authorList>
    </citation>
    <scope>NUCLEOTIDE SEQUENCE</scope>
</reference>
<name>A0A0F9LW34_9ZZZZ</name>
<organism evidence="1">
    <name type="scientific">marine sediment metagenome</name>
    <dbReference type="NCBI Taxonomy" id="412755"/>
    <lineage>
        <taxon>unclassified sequences</taxon>
        <taxon>metagenomes</taxon>
        <taxon>ecological metagenomes</taxon>
    </lineage>
</organism>
<dbReference type="SUPFAM" id="SSF53474">
    <property type="entry name" value="alpha/beta-Hydrolases"/>
    <property type="match status" value="1"/>
</dbReference>
<accession>A0A0F9LW34</accession>
<sequence length="81" mass="9461">MEQDVLIEVKAEVEHESIDSLKKISVPVLILCGNKDFYFPSEYIKEMDSLIDKSTLKFYENKGHEIIADSRFAKDIFEFIE</sequence>
<evidence type="ECO:0008006" key="2">
    <source>
        <dbReference type="Google" id="ProtNLM"/>
    </source>
</evidence>
<dbReference type="AlphaFoldDB" id="A0A0F9LW34"/>
<comment type="caution">
    <text evidence="1">The sequence shown here is derived from an EMBL/GenBank/DDBJ whole genome shotgun (WGS) entry which is preliminary data.</text>
</comment>
<dbReference type="Gene3D" id="3.40.50.1820">
    <property type="entry name" value="alpha/beta hydrolase"/>
    <property type="match status" value="1"/>
</dbReference>
<protein>
    <recommendedName>
        <fullName evidence="2">Serine aminopeptidase S33 domain-containing protein</fullName>
    </recommendedName>
</protein>